<evidence type="ECO:0000256" key="1">
    <source>
        <dbReference type="SAM" id="Coils"/>
    </source>
</evidence>
<proteinExistence type="predicted"/>
<dbReference type="EMBL" id="UINC01145198">
    <property type="protein sequence ID" value="SVD35185.1"/>
    <property type="molecule type" value="Genomic_DNA"/>
</dbReference>
<dbReference type="InterPro" id="IPR019196">
    <property type="entry name" value="ABC_transp_unknown"/>
</dbReference>
<feature type="domain" description="ABC-type uncharacterised transport system" evidence="3">
    <location>
        <begin position="1"/>
        <end position="129"/>
    </location>
</feature>
<feature type="transmembrane region" description="Helical" evidence="2">
    <location>
        <begin position="242"/>
        <end position="262"/>
    </location>
</feature>
<sequence>INLATSGIFDVDEVDGILATPLIRSSVYASSLPSMQFQFLSDPAELQKGFSSTGQQYTVAVRLSGSASSAFPEGLAGVDSQVVPGTDKLQVVLVADTDLLADRLWVQVQNFFGQQIATAFADNGSFVENLLENLSGSSALIDVRSRGQFSRPFVVVERLRRDAEAQYLQNAENLQARLAETERQLEELESARVEDGLLTLTPKQEAALFRFQEEKIRIRKDLRDVRHQLDKDIEELGSMLKFLNILLLPLLLTSALVAMRVLRLNRTT</sequence>
<keyword evidence="1" id="KW-0175">Coiled coil</keyword>
<keyword evidence="2" id="KW-1133">Transmembrane helix</keyword>
<evidence type="ECO:0000259" key="3">
    <source>
        <dbReference type="Pfam" id="PF09822"/>
    </source>
</evidence>
<evidence type="ECO:0000256" key="2">
    <source>
        <dbReference type="SAM" id="Phobius"/>
    </source>
</evidence>
<accession>A0A382UMY0</accession>
<protein>
    <recommendedName>
        <fullName evidence="3">ABC-type uncharacterized transport system domain-containing protein</fullName>
    </recommendedName>
</protein>
<keyword evidence="2" id="KW-0472">Membrane</keyword>
<feature type="non-terminal residue" evidence="4">
    <location>
        <position position="1"/>
    </location>
</feature>
<evidence type="ECO:0000313" key="4">
    <source>
        <dbReference type="EMBL" id="SVD35185.1"/>
    </source>
</evidence>
<gene>
    <name evidence="4" type="ORF">METZ01_LOCUS388039</name>
</gene>
<dbReference type="AlphaFoldDB" id="A0A382UMY0"/>
<reference evidence="4" key="1">
    <citation type="submission" date="2018-05" db="EMBL/GenBank/DDBJ databases">
        <authorList>
            <person name="Lanie J.A."/>
            <person name="Ng W.-L."/>
            <person name="Kazmierczak K.M."/>
            <person name="Andrzejewski T.M."/>
            <person name="Davidsen T.M."/>
            <person name="Wayne K.J."/>
            <person name="Tettelin H."/>
            <person name="Glass J.I."/>
            <person name="Rusch D."/>
            <person name="Podicherti R."/>
            <person name="Tsui H.-C.T."/>
            <person name="Winkler M.E."/>
        </authorList>
    </citation>
    <scope>NUCLEOTIDE SEQUENCE</scope>
</reference>
<keyword evidence="2" id="KW-0812">Transmembrane</keyword>
<organism evidence="4">
    <name type="scientific">marine metagenome</name>
    <dbReference type="NCBI Taxonomy" id="408172"/>
    <lineage>
        <taxon>unclassified sequences</taxon>
        <taxon>metagenomes</taxon>
        <taxon>ecological metagenomes</taxon>
    </lineage>
</organism>
<feature type="coiled-coil region" evidence="1">
    <location>
        <begin position="164"/>
        <end position="191"/>
    </location>
</feature>
<dbReference type="Pfam" id="PF09822">
    <property type="entry name" value="ABC_transp_aux"/>
    <property type="match status" value="1"/>
</dbReference>
<name>A0A382UMY0_9ZZZZ</name>